<evidence type="ECO:0000256" key="1">
    <source>
        <dbReference type="SAM" id="MobiDB-lite"/>
    </source>
</evidence>
<name>A0A6A7B9Y5_9PLEO</name>
<feature type="compositionally biased region" description="Polar residues" evidence="1">
    <location>
        <begin position="92"/>
        <end position="103"/>
    </location>
</feature>
<dbReference type="EMBL" id="MU006299">
    <property type="protein sequence ID" value="KAF2852180.1"/>
    <property type="molecule type" value="Genomic_DNA"/>
</dbReference>
<feature type="region of interest" description="Disordered" evidence="1">
    <location>
        <begin position="1"/>
        <end position="55"/>
    </location>
</feature>
<feature type="region of interest" description="Disordered" evidence="1">
    <location>
        <begin position="348"/>
        <end position="433"/>
    </location>
</feature>
<dbReference type="AlphaFoldDB" id="A0A6A7B9Y5"/>
<feature type="region of interest" description="Disordered" evidence="1">
    <location>
        <begin position="187"/>
        <end position="225"/>
    </location>
</feature>
<feature type="region of interest" description="Disordered" evidence="1">
    <location>
        <begin position="492"/>
        <end position="515"/>
    </location>
</feature>
<evidence type="ECO:0000313" key="3">
    <source>
        <dbReference type="Proteomes" id="UP000799423"/>
    </source>
</evidence>
<keyword evidence="3" id="KW-1185">Reference proteome</keyword>
<gene>
    <name evidence="2" type="ORF">T440DRAFT_392824</name>
</gene>
<proteinExistence type="predicted"/>
<feature type="compositionally biased region" description="Polar residues" evidence="1">
    <location>
        <begin position="573"/>
        <end position="590"/>
    </location>
</feature>
<feature type="region of interest" description="Disordered" evidence="1">
    <location>
        <begin position="70"/>
        <end position="157"/>
    </location>
</feature>
<feature type="region of interest" description="Disordered" evidence="1">
    <location>
        <begin position="531"/>
        <end position="603"/>
    </location>
</feature>
<evidence type="ECO:0000313" key="2">
    <source>
        <dbReference type="EMBL" id="KAF2852180.1"/>
    </source>
</evidence>
<feature type="region of interest" description="Disordered" evidence="1">
    <location>
        <begin position="743"/>
        <end position="773"/>
    </location>
</feature>
<feature type="compositionally biased region" description="Polar residues" evidence="1">
    <location>
        <begin position="354"/>
        <end position="363"/>
    </location>
</feature>
<reference evidence="2" key="1">
    <citation type="submission" date="2020-01" db="EMBL/GenBank/DDBJ databases">
        <authorList>
            <consortium name="DOE Joint Genome Institute"/>
            <person name="Haridas S."/>
            <person name="Albert R."/>
            <person name="Binder M."/>
            <person name="Bloem J."/>
            <person name="Labutti K."/>
            <person name="Salamov A."/>
            <person name="Andreopoulos B."/>
            <person name="Baker S.E."/>
            <person name="Barry K."/>
            <person name="Bills G."/>
            <person name="Bluhm B.H."/>
            <person name="Cannon C."/>
            <person name="Castanera R."/>
            <person name="Culley D.E."/>
            <person name="Daum C."/>
            <person name="Ezra D."/>
            <person name="Gonzalez J.B."/>
            <person name="Henrissat B."/>
            <person name="Kuo A."/>
            <person name="Liang C."/>
            <person name="Lipzen A."/>
            <person name="Lutzoni F."/>
            <person name="Magnuson J."/>
            <person name="Mondo S."/>
            <person name="Nolan M."/>
            <person name="Ohm R."/>
            <person name="Pangilinan J."/>
            <person name="Park H.-J."/>
            <person name="Ramirez L."/>
            <person name="Alfaro M."/>
            <person name="Sun H."/>
            <person name="Tritt A."/>
            <person name="Yoshinaga Y."/>
            <person name="Zwiers L.-H."/>
            <person name="Turgeon B.G."/>
            <person name="Goodwin S.B."/>
            <person name="Spatafora J.W."/>
            <person name="Crous P.W."/>
            <person name="Grigoriev I.V."/>
        </authorList>
    </citation>
    <scope>NUCLEOTIDE SEQUENCE</scope>
    <source>
        <strain evidence="2">IPT5</strain>
    </source>
</reference>
<organism evidence="2 3">
    <name type="scientific">Plenodomus tracheiphilus IPT5</name>
    <dbReference type="NCBI Taxonomy" id="1408161"/>
    <lineage>
        <taxon>Eukaryota</taxon>
        <taxon>Fungi</taxon>
        <taxon>Dikarya</taxon>
        <taxon>Ascomycota</taxon>
        <taxon>Pezizomycotina</taxon>
        <taxon>Dothideomycetes</taxon>
        <taxon>Pleosporomycetidae</taxon>
        <taxon>Pleosporales</taxon>
        <taxon>Pleosporineae</taxon>
        <taxon>Leptosphaeriaceae</taxon>
        <taxon>Plenodomus</taxon>
    </lineage>
</organism>
<dbReference type="OrthoDB" id="3557758at2759"/>
<accession>A0A6A7B9Y5</accession>
<feature type="compositionally biased region" description="Pro residues" evidence="1">
    <location>
        <begin position="199"/>
        <end position="209"/>
    </location>
</feature>
<feature type="compositionally biased region" description="Polar residues" evidence="1">
    <location>
        <begin position="386"/>
        <end position="396"/>
    </location>
</feature>
<sequence>MLSYSNRQNFERIRAQWETAQSGEDNADSMVGRREKHAAPQPAPSETQENGASKFRRKLSYGLAFISNPLSQRKTTPGRHTVSVPSLAATEPATSDAASTNGGVQEDDGSLSPTPAIRQIACSDDTSTRTTTPAHDTGPADRAVNDTTPRPLPRSRTLSYIPRPVFLQALATNNVDMKASVKSVTSASTADLKSNAPPSKIPTPSPPLSEPRGSSPRRYLSPHTSQQLKHISSAQAFEARSYGTLAQSAMRARTTPNLVNVTNSQQPASVAVPMKSALKRAAVSSVAEKPILQENVSDNRRIAQRRSRIQERPSRHESLAVLDTIPNRRSFGPAWSAQSKQLDYATPPADRIHSSVSSAQHTPVTVKRFQPKMQTTTPPESDIVHVTSNSSFSQSRLLGPKDPPTPTPSIDSLKPTLPMSATRNDLGRKRLGTPNGLAGVWRSSRALAATNHEVRQLPRSSTFHSLGRKEAPPPLPPIPEKYRAASLTHLTKHQHLHMKSEMKEPLPAAKGDVSNAASAASTLEVADDNRYRFSTDSAPTSRNRYSSSATERSDTSSVFVARPSRPPPPGTPANQRSLSTVNLESHSSGASRRRPWSIPGDSHLSNADVDPILQVKDYMPPLYWAGRFQSRFDQWRTEAMLAQLNPDHVRTGPMSECNIDQEKLASCYIFGQLRDLCTSNQAADSLWEFEYRYRKDNKLLGNPLDHPAIPLSRKQDDKTLTHQGAFGRAVRKLTPRKSSLVNLRNLLKGKGKSEDGRGGIMSEGDPDTSSGES</sequence>
<feature type="region of interest" description="Disordered" evidence="1">
    <location>
        <begin position="451"/>
        <end position="480"/>
    </location>
</feature>
<feature type="compositionally biased region" description="Polar residues" evidence="1">
    <location>
        <begin position="534"/>
        <end position="545"/>
    </location>
</feature>
<feature type="compositionally biased region" description="Polar residues" evidence="1">
    <location>
        <begin position="124"/>
        <end position="134"/>
    </location>
</feature>
<protein>
    <submittedName>
        <fullName evidence="2">Uncharacterized protein</fullName>
    </submittedName>
</protein>
<dbReference type="Proteomes" id="UP000799423">
    <property type="component" value="Unassembled WGS sequence"/>
</dbReference>